<accession>A0A1I0RPN5</accession>
<dbReference type="SMART" id="SM00448">
    <property type="entry name" value="REC"/>
    <property type="match status" value="1"/>
</dbReference>
<dbReference type="EC" id="2.7.13.3" evidence="2"/>
<dbReference type="InterPro" id="IPR036097">
    <property type="entry name" value="HisK_dim/P_sf"/>
</dbReference>
<keyword evidence="10" id="KW-1185">Reference proteome</keyword>
<dbReference type="InterPro" id="IPR036890">
    <property type="entry name" value="HATPase_C_sf"/>
</dbReference>
<evidence type="ECO:0000256" key="6">
    <source>
        <dbReference type="SAM" id="Phobius"/>
    </source>
</evidence>
<keyword evidence="5" id="KW-0597">Phosphoprotein</keyword>
<dbReference type="GO" id="GO:0000155">
    <property type="term" value="F:phosphorelay sensor kinase activity"/>
    <property type="evidence" value="ECO:0007669"/>
    <property type="project" value="InterPro"/>
</dbReference>
<dbReference type="SUPFAM" id="SSF52172">
    <property type="entry name" value="CheY-like"/>
    <property type="match status" value="1"/>
</dbReference>
<evidence type="ECO:0000313" key="9">
    <source>
        <dbReference type="EMBL" id="SEW43242.1"/>
    </source>
</evidence>
<feature type="transmembrane region" description="Helical" evidence="6">
    <location>
        <begin position="53"/>
        <end position="71"/>
    </location>
</feature>
<dbReference type="SUPFAM" id="SSF47384">
    <property type="entry name" value="Homodimeric domain of signal transducing histidine kinase"/>
    <property type="match status" value="1"/>
</dbReference>
<evidence type="ECO:0000313" key="10">
    <source>
        <dbReference type="Proteomes" id="UP000199310"/>
    </source>
</evidence>
<dbReference type="PRINTS" id="PR00344">
    <property type="entry name" value="BCTRLSENSOR"/>
</dbReference>
<evidence type="ECO:0000256" key="5">
    <source>
        <dbReference type="PROSITE-ProRule" id="PRU00169"/>
    </source>
</evidence>
<feature type="domain" description="Histidine kinase" evidence="7">
    <location>
        <begin position="211"/>
        <end position="435"/>
    </location>
</feature>
<dbReference type="Pfam" id="PF02518">
    <property type="entry name" value="HATPase_c"/>
    <property type="match status" value="1"/>
</dbReference>
<evidence type="ECO:0000259" key="8">
    <source>
        <dbReference type="PROSITE" id="PS50110"/>
    </source>
</evidence>
<dbReference type="InterPro" id="IPR004358">
    <property type="entry name" value="Sig_transdc_His_kin-like_C"/>
</dbReference>
<dbReference type="RefSeq" id="WP_089896331.1">
    <property type="nucleotide sequence ID" value="NZ_FOJG01000001.1"/>
</dbReference>
<dbReference type="Gene3D" id="3.40.50.2300">
    <property type="match status" value="1"/>
</dbReference>
<feature type="transmembrane region" description="Helical" evidence="6">
    <location>
        <begin position="160"/>
        <end position="181"/>
    </location>
</feature>
<sequence length="580" mass="64599">MTITDLFTRIRFPKNADNDERIRAIINTLALVTATLAFTLGIALHYFTRLDIILYPALMEALLFSTVPFINRQAGRGAAMKALFFLHAAAVIYFGLILGPHSHIHTFAIFLVGYAMLSFQRKSSRIMMALLLTTVFIFMEANNSYGWITPLPIAANAQTPLRWMVIFCAWLLNGLLLFYFIREIIIVTAEQQALVGELKVANQFKSLFLRQNNHELRNALNIINSVTQTYKAAYDNASGKPAPILVEPEELNAVYFAAQDAVEIINNTLSWSQIEQGIELPASHASFHLEQWVHQLMDTNTPHIRKKGVRLRLTIASDVPVYIVSDRKMLTRIFTNLLGNAIKFTAIRSIIDIDIRRNGDQLNVCITDQGNGISEEMKKRIFDPYVTHPAQATESTGLGLPIALHLTQSLGGQITVTDNPQGSGTTFRLTLPLIAGEAVRETAADKAFPFGFNDMSVVVIDDDEMNQRAAAHHLKRMGISQIALAGSASAGEKMIQRLLPDLILLDMEMPGTDGLTLLQRLKKDRNTRHIPVLICSGVLPDDPRHEQYSGTAGFLLKPLDYKMLQSTIGKIRYSTRGIAS</sequence>
<comment type="catalytic activity">
    <reaction evidence="1">
        <text>ATP + protein L-histidine = ADP + protein N-phospho-L-histidine.</text>
        <dbReference type="EC" id="2.7.13.3"/>
    </reaction>
</comment>
<proteinExistence type="predicted"/>
<evidence type="ECO:0000256" key="3">
    <source>
        <dbReference type="ARBA" id="ARBA00022679"/>
    </source>
</evidence>
<organism evidence="9 10">
    <name type="scientific">Chitinophaga arvensicola</name>
    <dbReference type="NCBI Taxonomy" id="29529"/>
    <lineage>
        <taxon>Bacteria</taxon>
        <taxon>Pseudomonadati</taxon>
        <taxon>Bacteroidota</taxon>
        <taxon>Chitinophagia</taxon>
        <taxon>Chitinophagales</taxon>
        <taxon>Chitinophagaceae</taxon>
        <taxon>Chitinophaga</taxon>
    </lineage>
</organism>
<dbReference type="InterPro" id="IPR005467">
    <property type="entry name" value="His_kinase_dom"/>
</dbReference>
<dbReference type="SUPFAM" id="SSF55874">
    <property type="entry name" value="ATPase domain of HSP90 chaperone/DNA topoisomerase II/histidine kinase"/>
    <property type="match status" value="1"/>
</dbReference>
<evidence type="ECO:0000256" key="1">
    <source>
        <dbReference type="ARBA" id="ARBA00000085"/>
    </source>
</evidence>
<dbReference type="PROSITE" id="PS50110">
    <property type="entry name" value="RESPONSE_REGULATORY"/>
    <property type="match status" value="1"/>
</dbReference>
<dbReference type="Proteomes" id="UP000199310">
    <property type="component" value="Unassembled WGS sequence"/>
</dbReference>
<name>A0A1I0RPN5_9BACT</name>
<dbReference type="EMBL" id="FOJG01000001">
    <property type="protein sequence ID" value="SEW43242.1"/>
    <property type="molecule type" value="Genomic_DNA"/>
</dbReference>
<keyword evidence="6" id="KW-1133">Transmembrane helix</keyword>
<dbReference type="InterPro" id="IPR011006">
    <property type="entry name" value="CheY-like_superfamily"/>
</dbReference>
<dbReference type="PANTHER" id="PTHR43047">
    <property type="entry name" value="TWO-COMPONENT HISTIDINE PROTEIN KINASE"/>
    <property type="match status" value="1"/>
</dbReference>
<keyword evidence="3" id="KW-0808">Transferase</keyword>
<evidence type="ECO:0000259" key="7">
    <source>
        <dbReference type="PROSITE" id="PS50109"/>
    </source>
</evidence>
<dbReference type="GO" id="GO:0005886">
    <property type="term" value="C:plasma membrane"/>
    <property type="evidence" value="ECO:0007669"/>
    <property type="project" value="TreeGrafter"/>
</dbReference>
<dbReference type="Pfam" id="PF00072">
    <property type="entry name" value="Response_reg"/>
    <property type="match status" value="1"/>
</dbReference>
<dbReference type="OrthoDB" id="636661at2"/>
<keyword evidence="6" id="KW-0812">Transmembrane</keyword>
<dbReference type="Gene3D" id="1.10.287.130">
    <property type="match status" value="1"/>
</dbReference>
<dbReference type="SMART" id="SM00387">
    <property type="entry name" value="HATPase_c"/>
    <property type="match status" value="1"/>
</dbReference>
<dbReference type="GO" id="GO:0009927">
    <property type="term" value="F:histidine phosphotransfer kinase activity"/>
    <property type="evidence" value="ECO:0007669"/>
    <property type="project" value="TreeGrafter"/>
</dbReference>
<dbReference type="STRING" id="29529.SAMN04488122_3192"/>
<dbReference type="PROSITE" id="PS50109">
    <property type="entry name" value="HIS_KIN"/>
    <property type="match status" value="1"/>
</dbReference>
<gene>
    <name evidence="9" type="ORF">SAMN04488122_3192</name>
</gene>
<feature type="modified residue" description="4-aspartylphosphate" evidence="5">
    <location>
        <position position="506"/>
    </location>
</feature>
<feature type="transmembrane region" description="Helical" evidence="6">
    <location>
        <begin position="126"/>
        <end position="148"/>
    </location>
</feature>
<feature type="domain" description="Response regulatory" evidence="8">
    <location>
        <begin position="456"/>
        <end position="572"/>
    </location>
</feature>
<evidence type="ECO:0000256" key="2">
    <source>
        <dbReference type="ARBA" id="ARBA00012438"/>
    </source>
</evidence>
<keyword evidence="4 9" id="KW-0418">Kinase</keyword>
<evidence type="ECO:0000256" key="4">
    <source>
        <dbReference type="ARBA" id="ARBA00022777"/>
    </source>
</evidence>
<reference evidence="10" key="1">
    <citation type="submission" date="2016-10" db="EMBL/GenBank/DDBJ databases">
        <authorList>
            <person name="Varghese N."/>
            <person name="Submissions S."/>
        </authorList>
    </citation>
    <scope>NUCLEOTIDE SEQUENCE [LARGE SCALE GENOMIC DNA]</scope>
    <source>
        <strain evidence="10">DSM 3695</strain>
    </source>
</reference>
<dbReference type="InterPro" id="IPR001789">
    <property type="entry name" value="Sig_transdc_resp-reg_receiver"/>
</dbReference>
<protein>
    <recommendedName>
        <fullName evidence="2">histidine kinase</fullName>
        <ecNumber evidence="2">2.7.13.3</ecNumber>
    </recommendedName>
</protein>
<keyword evidence="6" id="KW-0472">Membrane</keyword>
<feature type="transmembrane region" description="Helical" evidence="6">
    <location>
        <begin position="24"/>
        <end position="47"/>
    </location>
</feature>
<dbReference type="AlphaFoldDB" id="A0A1I0RPN5"/>
<dbReference type="Gene3D" id="3.30.565.10">
    <property type="entry name" value="Histidine kinase-like ATPase, C-terminal domain"/>
    <property type="match status" value="1"/>
</dbReference>
<dbReference type="InterPro" id="IPR003594">
    <property type="entry name" value="HATPase_dom"/>
</dbReference>
<feature type="transmembrane region" description="Helical" evidence="6">
    <location>
        <begin position="78"/>
        <end position="96"/>
    </location>
</feature>
<dbReference type="PANTHER" id="PTHR43047:SF72">
    <property type="entry name" value="OSMOSENSING HISTIDINE PROTEIN KINASE SLN1"/>
    <property type="match status" value="1"/>
</dbReference>